<reference evidence="2" key="1">
    <citation type="submission" date="2021-01" db="EMBL/GenBank/DDBJ databases">
        <title>Adiantum capillus-veneris genome.</title>
        <authorList>
            <person name="Fang Y."/>
            <person name="Liao Q."/>
        </authorList>
    </citation>
    <scope>NUCLEOTIDE SEQUENCE</scope>
    <source>
        <strain evidence="2">H3</strain>
        <tissue evidence="2">Leaf</tissue>
    </source>
</reference>
<evidence type="ECO:0000313" key="3">
    <source>
        <dbReference type="Proteomes" id="UP000886520"/>
    </source>
</evidence>
<gene>
    <name evidence="2" type="ORF">GOP47_0011891</name>
</gene>
<protein>
    <submittedName>
        <fullName evidence="2">Uncharacterized protein</fullName>
    </submittedName>
</protein>
<feature type="region of interest" description="Disordered" evidence="1">
    <location>
        <begin position="1"/>
        <end position="29"/>
    </location>
</feature>
<keyword evidence="3" id="KW-1185">Reference proteome</keyword>
<evidence type="ECO:0000313" key="2">
    <source>
        <dbReference type="EMBL" id="KAI5073878.1"/>
    </source>
</evidence>
<evidence type="ECO:0000256" key="1">
    <source>
        <dbReference type="SAM" id="MobiDB-lite"/>
    </source>
</evidence>
<organism evidence="2 3">
    <name type="scientific">Adiantum capillus-veneris</name>
    <name type="common">Maidenhair fern</name>
    <dbReference type="NCBI Taxonomy" id="13818"/>
    <lineage>
        <taxon>Eukaryota</taxon>
        <taxon>Viridiplantae</taxon>
        <taxon>Streptophyta</taxon>
        <taxon>Embryophyta</taxon>
        <taxon>Tracheophyta</taxon>
        <taxon>Polypodiopsida</taxon>
        <taxon>Polypodiidae</taxon>
        <taxon>Polypodiales</taxon>
        <taxon>Pteridineae</taxon>
        <taxon>Pteridaceae</taxon>
        <taxon>Vittarioideae</taxon>
        <taxon>Adiantum</taxon>
    </lineage>
</organism>
<sequence length="113" mass="13987">MEEDEDERENWDFTMESPQRRPPAPEYPLRELYSAPGARYLLTHAHEDRYHLRQPSAPWSRDEMGPYFRRMRDIEEAERRMRLEFSAGPSLLRYDPLYERYAEERREFMERRS</sequence>
<dbReference type="Proteomes" id="UP000886520">
    <property type="component" value="Chromosome 11"/>
</dbReference>
<dbReference type="EMBL" id="JABFUD020000011">
    <property type="protein sequence ID" value="KAI5073878.1"/>
    <property type="molecule type" value="Genomic_DNA"/>
</dbReference>
<comment type="caution">
    <text evidence="2">The sequence shown here is derived from an EMBL/GenBank/DDBJ whole genome shotgun (WGS) entry which is preliminary data.</text>
</comment>
<name>A0A9D4UUV7_ADICA</name>
<proteinExistence type="predicted"/>
<dbReference type="AlphaFoldDB" id="A0A9D4UUV7"/>
<accession>A0A9D4UUV7</accession>